<keyword evidence="5" id="KW-1185">Reference proteome</keyword>
<name>A0A7W9MIE6_9ACTN</name>
<evidence type="ECO:0000259" key="3">
    <source>
        <dbReference type="PROSITE" id="PS50093"/>
    </source>
</evidence>
<feature type="region of interest" description="Disordered" evidence="1">
    <location>
        <begin position="30"/>
        <end position="49"/>
    </location>
</feature>
<dbReference type="SUPFAM" id="SSF49299">
    <property type="entry name" value="PKD domain"/>
    <property type="match status" value="3"/>
</dbReference>
<evidence type="ECO:0000313" key="4">
    <source>
        <dbReference type="EMBL" id="MBB5821399.1"/>
    </source>
</evidence>
<feature type="domain" description="PKD" evidence="3">
    <location>
        <begin position="1879"/>
        <end position="1935"/>
    </location>
</feature>
<dbReference type="InterPro" id="IPR022409">
    <property type="entry name" value="PKD/Chitinase_dom"/>
</dbReference>
<dbReference type="InterPro" id="IPR001434">
    <property type="entry name" value="OmcB-like_DUF11"/>
</dbReference>
<protein>
    <submittedName>
        <fullName evidence="4">Putative repeat protein (TIGR01451 family)</fullName>
    </submittedName>
</protein>
<evidence type="ECO:0000313" key="5">
    <source>
        <dbReference type="Proteomes" id="UP000540685"/>
    </source>
</evidence>
<gene>
    <name evidence="4" type="ORF">F4562_004461</name>
</gene>
<feature type="domain" description="PKD" evidence="3">
    <location>
        <begin position="1783"/>
        <end position="1841"/>
    </location>
</feature>
<sequence>MAWLFSRAFTRRIALPVLAAVAGSLITPLPADAAPSPAPPRDEKAARTAPETELIDLGSLNTSQGYLGKINNRGQVVGSVMDGATHHAALFSRESFTDIAEAFGEPLGSIALDVNDDGTVVGNYTNNNYSYLFKDGKLQRITPNDAMAINKHGEVAGYYWLRDPDGAVTKITAFKGQYMEAASLNDHGSVVGTADMDPDPEKQVFRAFRTKPGEPLNIEEDRLEYSGGTAAVDVNNRGLVAGYATDEGGGYVPVIWDENGVPRMLATRTGGMLNAINEAGVAVGWSRDASGKPYATMFVDGVEIDLNTLRPPGSTVTLTKATGINDRNQIAVVGRQEGSITDHAFLLDLSGGGPVITELTLETQKYPSENWVPVGDDGVIEGNRVRVTVSVNNPNPYSRTWDLQLFDKVSGRRLSYEKSDMVVPGQETVTKRVIWDTDGFAWHEGQGRSERAVVVKLAVGDVEDATREQPVVVRPKPLIMVHGLASNAEAWGDYGPYLEAVHPLLEGYAVGDGKVTGAMDTGVKLLPFLRTKNFVENTAELEKYVKNVRTLTGAWHVNILAKGMGGLFTRSLIQGRLEKTPSHKPMVSRLLQAGTPNRGTPLADMAVIAATANPALLAWYPSIEYNTTYFAGSFNRNVTDLRGTRISSLVGVGRSVPSPDLSHPTLVDGDGFVPANSARHNYKDVPTTKAHHDEILMSPVEFRDYLLPRLASDGTSGGGVSPLAEDATVKPDTDGAKSGKDGAKSGAVTAAAGTDAGDGENGGTGAVSVFATPSATVEAGTTASVPLQVPAAAVFGLVGTLPETVGVLLRDPSGKVAASYTAGDKTAKQTIQGLSVATPQAGAWKVEITNTGTQPVTADLSAWLAGNPVKATATAEQTGDDGRVKVTATVTDDGAPVTGATVKATLTLVTKDATQHELTLTEDGDTGVYTATTGEAPADGLHSVVVRAETAKGLRTAQTVVEVAKPDLREFTLTLSAQPGGSVSASPAQERYRSGTKVTLTPKAEAGRVPQGWVVDGQERPGGGPLELVMDGEHTVVARFGSYTVTELGAPPGGDAAKTRATAINDRGQVAATAQLPGGRTRAARWENGKLTDLGTLPCADTSSHPCAAVASGITETGRVSGWSSVTREGTPEKHAALFGDGTVTDLHPASGAAGVDSWALDVNDNGQTFGMLGGKYVLWDQGPPVQLPAEPAFHGEIGTYKPECCSPLASRINARGVVGGAYVTERGVDGVPMSWAPATHDGGTTTKLAMPGTLPLPAEPGGGEPGTCVPNVGRVHDVATGGMPAGEVLCGLRSDPHAVVWDDGTPTVLGVGRASAVNDHGLVAGHAQGSSRFAAWKPALWLAGVKYELADLLPRPMCPEKKEDTTEPCMHLTTLYDVNASGQIVAQGFVRDRSATQPGFDQRDRSFVLTPTTARADLKVTHTVSATEPGPGSTVTWTATVTNTGPDTATDVRLDVLIPQTVTGAACDTWRGVCTAVKDGFRNTTAKLPSGSSATVEITATLPAGLADGTVLKSTASTASIAVADPEPGDNTAEVTATVRHALDKTGVNWPDTVQVGASSYPVEVTLTNRGNAPMPITVIATEGPFGQTNGCPPELAVGKACTTQVTFTPTQVGPATGKLTFTTGDGTAPAYTVALTGTGVAANAKPVITLPAEPLRGQVGRPFTLKVDFTDADTTDTHEAWVVWDGGMEDASVIQRPGGGTVTVTKTFTAPVPEGRVIVMVTDSKQGSVMQPIPYVITETAPDTAPVVTAGPDVELTTGEKLQRTVTFTDPGSTSWTATVDYGDGTGPKPVTVSGQNVALEHTWATAGKYPVTVTVRDDGGLQTSAVFFATVTTAPTPNQAPQVKVNARETIAEGTVWIGAGTFSDPDSTSWTATADYGDGTGTHPVPLVGRQPKMEHAFADDGEYTVTLAVTDDKGATGTVQVKVKVTNAAPKVSLTGSPADVVVPVGTAVTLGATFTDPGTADTHTATWSVAGQTLPGVVTGTGGKGTVTGVHTFATPGQYEVAVTVTDDDGAATTSDTLADGRKVRVLVYNPHGAVVGAGTLAVPAGACTLNAACAGPGMALFTLKAHHLPGARPAATGEHGGRNGDEDGENGGEGGRDATADRTAAGGTAGAPVGWLHYRAPGFELRETAYTLLTVVDGTATLRGTGKVTGAGAVTFEVTATDAARPGTRTDRLRLKVWDGKGELVYDSRRTGPATPVIGVIRVTG</sequence>
<organism evidence="4 5">
    <name type="scientific">Streptosporangium becharense</name>
    <dbReference type="NCBI Taxonomy" id="1816182"/>
    <lineage>
        <taxon>Bacteria</taxon>
        <taxon>Bacillati</taxon>
        <taxon>Actinomycetota</taxon>
        <taxon>Actinomycetes</taxon>
        <taxon>Streptosporangiales</taxon>
        <taxon>Streptosporangiaceae</taxon>
        <taxon>Streptosporangium</taxon>
    </lineage>
</organism>
<dbReference type="EMBL" id="JACHMP010000001">
    <property type="protein sequence ID" value="MBB5821399.1"/>
    <property type="molecule type" value="Genomic_DNA"/>
</dbReference>
<dbReference type="InterPro" id="IPR047589">
    <property type="entry name" value="DUF11_rpt"/>
</dbReference>
<reference evidence="4 5" key="1">
    <citation type="submission" date="2020-08" db="EMBL/GenBank/DDBJ databases">
        <title>Sequencing the genomes of 1000 actinobacteria strains.</title>
        <authorList>
            <person name="Klenk H.-P."/>
        </authorList>
    </citation>
    <scope>NUCLEOTIDE SEQUENCE [LARGE SCALE GENOMIC DNA]</scope>
    <source>
        <strain evidence="4 5">DSM 46887</strain>
    </source>
</reference>
<dbReference type="CDD" id="cd00146">
    <property type="entry name" value="PKD"/>
    <property type="match status" value="1"/>
</dbReference>
<dbReference type="InterPro" id="IPR014262">
    <property type="entry name" value="HAF_rpt"/>
</dbReference>
<dbReference type="SMART" id="SM00089">
    <property type="entry name" value="PKD"/>
    <property type="match status" value="3"/>
</dbReference>
<dbReference type="Pfam" id="PF18911">
    <property type="entry name" value="PKD_4"/>
    <property type="match status" value="3"/>
</dbReference>
<feature type="region of interest" description="Disordered" evidence="1">
    <location>
        <begin position="714"/>
        <end position="746"/>
    </location>
</feature>
<evidence type="ECO:0000256" key="1">
    <source>
        <dbReference type="SAM" id="MobiDB-lite"/>
    </source>
</evidence>
<keyword evidence="2" id="KW-0732">Signal</keyword>
<dbReference type="Gene3D" id="2.60.40.10">
    <property type="entry name" value="Immunoglobulins"/>
    <property type="match status" value="5"/>
</dbReference>
<dbReference type="PROSITE" id="PS50093">
    <property type="entry name" value="PKD"/>
    <property type="match status" value="3"/>
</dbReference>
<dbReference type="InterPro" id="IPR029058">
    <property type="entry name" value="AB_hydrolase_fold"/>
</dbReference>
<dbReference type="NCBIfam" id="TIGR01451">
    <property type="entry name" value="B_ant_repeat"/>
    <property type="match status" value="1"/>
</dbReference>
<dbReference type="NCBIfam" id="TIGR02913">
    <property type="entry name" value="HAF_rpt"/>
    <property type="match status" value="2"/>
</dbReference>
<accession>A0A7W9MIE6</accession>
<dbReference type="Proteomes" id="UP000540685">
    <property type="component" value="Unassembled WGS sequence"/>
</dbReference>
<feature type="compositionally biased region" description="Basic and acidic residues" evidence="1">
    <location>
        <begin position="727"/>
        <end position="743"/>
    </location>
</feature>
<comment type="caution">
    <text evidence="4">The sequence shown here is derived from an EMBL/GenBank/DDBJ whole genome shotgun (WGS) entry which is preliminary data.</text>
</comment>
<dbReference type="InterPro" id="IPR035986">
    <property type="entry name" value="PKD_dom_sf"/>
</dbReference>
<dbReference type="InterPro" id="IPR000601">
    <property type="entry name" value="PKD_dom"/>
</dbReference>
<dbReference type="Gene3D" id="3.40.50.1820">
    <property type="entry name" value="alpha/beta hydrolase"/>
    <property type="match status" value="1"/>
</dbReference>
<dbReference type="Pfam" id="PF01345">
    <property type="entry name" value="DUF11"/>
    <property type="match status" value="1"/>
</dbReference>
<dbReference type="RefSeq" id="WP_184545843.1">
    <property type="nucleotide sequence ID" value="NZ_JACHMP010000001.1"/>
</dbReference>
<feature type="chain" id="PRO_5030669040" evidence="2">
    <location>
        <begin position="34"/>
        <end position="2212"/>
    </location>
</feature>
<feature type="domain" description="PKD" evidence="3">
    <location>
        <begin position="1941"/>
        <end position="2021"/>
    </location>
</feature>
<dbReference type="GO" id="GO:0005975">
    <property type="term" value="P:carbohydrate metabolic process"/>
    <property type="evidence" value="ECO:0007669"/>
    <property type="project" value="UniProtKB-ARBA"/>
</dbReference>
<proteinExistence type="predicted"/>
<dbReference type="InterPro" id="IPR013783">
    <property type="entry name" value="Ig-like_fold"/>
</dbReference>
<dbReference type="SUPFAM" id="SSF53474">
    <property type="entry name" value="alpha/beta-Hydrolases"/>
    <property type="match status" value="1"/>
</dbReference>
<feature type="signal peptide" evidence="2">
    <location>
        <begin position="1"/>
        <end position="33"/>
    </location>
</feature>
<feature type="region of interest" description="Disordered" evidence="1">
    <location>
        <begin position="2078"/>
        <end position="2114"/>
    </location>
</feature>
<evidence type="ECO:0000256" key="2">
    <source>
        <dbReference type="SAM" id="SignalP"/>
    </source>
</evidence>